<keyword evidence="2" id="KW-0472">Membrane</keyword>
<dbReference type="Proteomes" id="UP000217895">
    <property type="component" value="Chromosome"/>
</dbReference>
<dbReference type="Pfam" id="PF09864">
    <property type="entry name" value="MliC"/>
    <property type="match status" value="1"/>
</dbReference>
<dbReference type="Pfam" id="PF09619">
    <property type="entry name" value="YscW"/>
    <property type="match status" value="1"/>
</dbReference>
<feature type="signal peptide" evidence="5">
    <location>
        <begin position="1"/>
        <end position="24"/>
    </location>
</feature>
<dbReference type="InterPro" id="IPR039366">
    <property type="entry name" value="Pilotin"/>
</dbReference>
<name>A0A1Z4JL87_LEPBY</name>
<evidence type="ECO:0000256" key="3">
    <source>
        <dbReference type="ARBA" id="ARBA00023139"/>
    </source>
</evidence>
<evidence type="ECO:0000313" key="8">
    <source>
        <dbReference type="Proteomes" id="UP000217895"/>
    </source>
</evidence>
<organism evidence="7 8">
    <name type="scientific">Leptolyngbya boryana NIES-2135</name>
    <dbReference type="NCBI Taxonomy" id="1973484"/>
    <lineage>
        <taxon>Bacteria</taxon>
        <taxon>Bacillati</taxon>
        <taxon>Cyanobacteriota</taxon>
        <taxon>Cyanophyceae</taxon>
        <taxon>Leptolyngbyales</taxon>
        <taxon>Leptolyngbyaceae</taxon>
        <taxon>Leptolyngbya group</taxon>
        <taxon>Leptolyngbya</taxon>
    </lineage>
</organism>
<keyword evidence="8" id="KW-1185">Reference proteome</keyword>
<dbReference type="InterPro" id="IPR018660">
    <property type="entry name" value="MliC"/>
</dbReference>
<sequence>MKFFNQGIGLATFLFLTTAIAAQAQQPAQARIYEFQCREGKQFRARFIGNRAIVTFENQSLNLRQVRTGSGIRYQAGKYTFSGKGDQAELTHNNRPFYQACTGTMISPASTTVSGNVTYRERIALPPDAIVQVTLESVDAPIEVLAEQTVETKGKQVPIPFSLNYNTSSIREDISYVIRARILVDQQLRFAGDVAYPTTPHQKPEKVEVIVRSVTPTPR</sequence>
<dbReference type="PANTHER" id="PTHR38013:SF1">
    <property type="entry name" value="GLYCOPROTEIN_POLYSACCHARIDE METABOLISM"/>
    <property type="match status" value="1"/>
</dbReference>
<keyword evidence="1 5" id="KW-0732">Signal</keyword>
<gene>
    <name evidence="7" type="ORF">NIES2135_43950</name>
</gene>
<feature type="domain" description="C-type lysozyme inhibitor" evidence="6">
    <location>
        <begin position="35"/>
        <end position="94"/>
    </location>
</feature>
<protein>
    <recommendedName>
        <fullName evidence="6">C-type lysozyme inhibitor domain-containing protein</fullName>
    </recommendedName>
</protein>
<dbReference type="EMBL" id="AP018203">
    <property type="protein sequence ID" value="BAY57529.1"/>
    <property type="molecule type" value="Genomic_DNA"/>
</dbReference>
<evidence type="ECO:0000256" key="1">
    <source>
        <dbReference type="ARBA" id="ARBA00022729"/>
    </source>
</evidence>
<evidence type="ECO:0000259" key="6">
    <source>
        <dbReference type="Pfam" id="PF09864"/>
    </source>
</evidence>
<dbReference type="SUPFAM" id="SSF141488">
    <property type="entry name" value="YdhA-like"/>
    <property type="match status" value="1"/>
</dbReference>
<evidence type="ECO:0000256" key="2">
    <source>
        <dbReference type="ARBA" id="ARBA00023136"/>
    </source>
</evidence>
<keyword evidence="3" id="KW-0564">Palmitate</keyword>
<reference evidence="7 8" key="1">
    <citation type="submission" date="2017-06" db="EMBL/GenBank/DDBJ databases">
        <title>Genome sequencing of cyanobaciteial culture collection at National Institute for Environmental Studies (NIES).</title>
        <authorList>
            <person name="Hirose Y."/>
            <person name="Shimura Y."/>
            <person name="Fujisawa T."/>
            <person name="Nakamura Y."/>
            <person name="Kawachi M."/>
        </authorList>
    </citation>
    <scope>NUCLEOTIDE SEQUENCE [LARGE SCALE GENOMIC DNA]</scope>
    <source>
        <strain evidence="7 8">NIES-2135</strain>
    </source>
</reference>
<evidence type="ECO:0000256" key="5">
    <source>
        <dbReference type="SAM" id="SignalP"/>
    </source>
</evidence>
<evidence type="ECO:0000313" key="7">
    <source>
        <dbReference type="EMBL" id="BAY57529.1"/>
    </source>
</evidence>
<evidence type="ECO:0000256" key="4">
    <source>
        <dbReference type="ARBA" id="ARBA00023288"/>
    </source>
</evidence>
<feature type="chain" id="PRO_5011109484" description="C-type lysozyme inhibitor domain-containing protein" evidence="5">
    <location>
        <begin position="25"/>
        <end position="219"/>
    </location>
</feature>
<proteinExistence type="predicted"/>
<dbReference type="InterPro" id="IPR053196">
    <property type="entry name" value="Lipoprotein_YbaY-like"/>
</dbReference>
<accession>A0A1Z4JL87</accession>
<dbReference type="Gene3D" id="2.40.128.200">
    <property type="match status" value="1"/>
</dbReference>
<keyword evidence="4" id="KW-0449">Lipoprotein</keyword>
<dbReference type="AlphaFoldDB" id="A0A1Z4JL87"/>
<dbReference type="InterPro" id="IPR036328">
    <property type="entry name" value="MliC_sf"/>
</dbReference>
<dbReference type="PANTHER" id="PTHR38013">
    <property type="entry name" value="GLYCOPROTEIN/POLYSACCHARIDE METABOLISM"/>
    <property type="match status" value="1"/>
</dbReference>